<dbReference type="RefSeq" id="XP_021873677.1">
    <property type="nucleotide sequence ID" value="XM_022013882.1"/>
</dbReference>
<accession>A0A1Y1UPJ5</accession>
<dbReference type="InterPro" id="IPR011006">
    <property type="entry name" value="CheY-like_superfamily"/>
</dbReference>
<keyword evidence="2" id="KW-0902">Two-component regulatory system</keyword>
<feature type="compositionally biased region" description="Polar residues" evidence="4">
    <location>
        <begin position="8"/>
        <end position="27"/>
    </location>
</feature>
<keyword evidence="7" id="KW-1185">Reference proteome</keyword>
<dbReference type="Proteomes" id="UP000193218">
    <property type="component" value="Unassembled WGS sequence"/>
</dbReference>
<dbReference type="PROSITE" id="PS50110">
    <property type="entry name" value="RESPONSE_REGULATORY"/>
    <property type="match status" value="1"/>
</dbReference>
<proteinExistence type="predicted"/>
<evidence type="ECO:0000313" key="7">
    <source>
        <dbReference type="Proteomes" id="UP000193218"/>
    </source>
</evidence>
<dbReference type="GO" id="GO:0000156">
    <property type="term" value="F:phosphorelay response regulator activity"/>
    <property type="evidence" value="ECO:0007669"/>
    <property type="project" value="UniProtKB-ARBA"/>
</dbReference>
<dbReference type="Gene3D" id="3.40.50.2300">
    <property type="match status" value="1"/>
</dbReference>
<dbReference type="SMART" id="SM00448">
    <property type="entry name" value="REC"/>
    <property type="match status" value="1"/>
</dbReference>
<feature type="modified residue" description="4-aspartylphosphate" evidence="3">
    <location>
        <position position="631"/>
    </location>
</feature>
<dbReference type="PANTHER" id="PTHR45339">
    <property type="entry name" value="HYBRID SIGNAL TRANSDUCTION HISTIDINE KINASE J"/>
    <property type="match status" value="1"/>
</dbReference>
<dbReference type="SUPFAM" id="SSF52172">
    <property type="entry name" value="CheY-like"/>
    <property type="match status" value="1"/>
</dbReference>
<evidence type="ECO:0000256" key="3">
    <source>
        <dbReference type="PROSITE-ProRule" id="PRU00169"/>
    </source>
</evidence>
<feature type="compositionally biased region" description="Polar residues" evidence="4">
    <location>
        <begin position="547"/>
        <end position="564"/>
    </location>
</feature>
<dbReference type="PANTHER" id="PTHR45339:SF1">
    <property type="entry name" value="HYBRID SIGNAL TRANSDUCTION HISTIDINE KINASE J"/>
    <property type="match status" value="1"/>
</dbReference>
<feature type="region of interest" description="Disordered" evidence="4">
    <location>
        <begin position="762"/>
        <end position="798"/>
    </location>
</feature>
<feature type="domain" description="Response regulatory" evidence="5">
    <location>
        <begin position="582"/>
        <end position="726"/>
    </location>
</feature>
<name>A0A1Y1UPJ5_9TREE</name>
<dbReference type="EMBL" id="NBSH01000002">
    <property type="protein sequence ID" value="ORX39892.1"/>
    <property type="molecule type" value="Genomic_DNA"/>
</dbReference>
<dbReference type="GeneID" id="33555690"/>
<dbReference type="CDD" id="cd17546">
    <property type="entry name" value="REC_hyHK_CKI1_RcsC-like"/>
    <property type="match status" value="1"/>
</dbReference>
<feature type="region of interest" description="Disordered" evidence="4">
    <location>
        <begin position="449"/>
        <end position="573"/>
    </location>
</feature>
<sequence length="798" mass="85846">MANPPSPKSQLTGLHSRSNTDPSSSTVVDAELSLEPKKFDFGPAAPAIARTNSAPDPFLQYPFARRQNPSALNALNELTADTIQSAAQLLLHLTPRHETNQVDVPAASLGALLSTLRNLNYLCANADACDGESQVTPDLRTFIVGEMLQRVGDILSGQAAQGGVDLVISDASDGRLAHGDIQGASLLVTHIVRQMLACASPADVVEMGLTVTETAFVFRLSHSPKPSMPRGPVAESPFCQAMIQSTKATLGDESTPNEHVVSLQIPMSPVQANQATSTESRLRGKTITLCAFATSIFFKNCMNLISQWGLQEASDGANPDIILIDDDLARLQLEISNLAPDFATLPQSSYPSTDFDSQGKPFIVHATSIARFASAQNLASRSPIPVIVIPKPVGPRRLLMTLLAASCAPSQPYSRRGSLETADALSRLHLSIPTGGDVVATPAHEYFTHNSPGTLVMQTPDGRPYGMYFEPLPSNDRKPLLTSRPSSDPLRRRQIARRTPSGSKVEDSPASPESKTPASESSQSVRRRTLPTQGSETIPVNGRERSATMTQRKLSQTSVGSPKNLTPKKTPAPKDAIVPPIKVLIVEDNPINQNILSMFLRKKQIKHDTAKTGLEAVERWRTGGFHLILMDIQLPVMDGIEATKEIRKLEKTNNIGIFPTTPTGDIQRSTSTETPSTPLRSSVIIVALTASSLQSDRVGALAAGCNDFLTKPVSLKWLDRKIVEWGCMQALIDFDGWRRSKGADGGGAFNAEAQRAAKSLASRMKIDRKKPVSPASLEAASELTSIREDAESPVVKAT</sequence>
<dbReference type="STRING" id="4999.A0A1Y1UPJ5"/>
<comment type="caution">
    <text evidence="6">The sequence shown here is derived from an EMBL/GenBank/DDBJ whole genome shotgun (WGS) entry which is preliminary data.</text>
</comment>
<feature type="region of interest" description="Disordered" evidence="4">
    <location>
        <begin position="1"/>
        <end position="29"/>
    </location>
</feature>
<feature type="compositionally biased region" description="Polar residues" evidence="4">
    <location>
        <begin position="511"/>
        <end position="538"/>
    </location>
</feature>
<reference evidence="6 7" key="1">
    <citation type="submission" date="2017-03" db="EMBL/GenBank/DDBJ databases">
        <title>Widespread Adenine N6-methylation of Active Genes in Fungi.</title>
        <authorList>
            <consortium name="DOE Joint Genome Institute"/>
            <person name="Mondo S.J."/>
            <person name="Dannebaum R.O."/>
            <person name="Kuo R.C."/>
            <person name="Louie K.B."/>
            <person name="Bewick A.J."/>
            <person name="Labutti K."/>
            <person name="Haridas S."/>
            <person name="Kuo A."/>
            <person name="Salamov A."/>
            <person name="Ahrendt S.R."/>
            <person name="Lau R."/>
            <person name="Bowen B.P."/>
            <person name="Lipzen A."/>
            <person name="Sullivan W."/>
            <person name="Andreopoulos W.B."/>
            <person name="Clum A."/>
            <person name="Lindquist E."/>
            <person name="Daum C."/>
            <person name="Northen T.R."/>
            <person name="Ramamoorthy G."/>
            <person name="Schmitz R.J."/>
            <person name="Gryganskyi A."/>
            <person name="Culley D."/>
            <person name="Magnuson J."/>
            <person name="James T.Y."/>
            <person name="O'Malley M.A."/>
            <person name="Stajich J.E."/>
            <person name="Spatafora J.W."/>
            <person name="Visel A."/>
            <person name="Grigoriev I.V."/>
        </authorList>
    </citation>
    <scope>NUCLEOTIDE SEQUENCE [LARGE SCALE GENOMIC DNA]</scope>
    <source>
        <strain evidence="6 7">NRRL Y-17943</strain>
    </source>
</reference>
<evidence type="ECO:0000256" key="2">
    <source>
        <dbReference type="ARBA" id="ARBA00023012"/>
    </source>
</evidence>
<dbReference type="Pfam" id="PF00072">
    <property type="entry name" value="Response_reg"/>
    <property type="match status" value="1"/>
</dbReference>
<dbReference type="FunFam" id="3.40.50.2300:FF:000146">
    <property type="entry name" value="Putative two-component response regulator SSK1p"/>
    <property type="match status" value="1"/>
</dbReference>
<evidence type="ECO:0000256" key="1">
    <source>
        <dbReference type="ARBA" id="ARBA00022553"/>
    </source>
</evidence>
<dbReference type="InterPro" id="IPR001789">
    <property type="entry name" value="Sig_transdc_resp-reg_receiver"/>
</dbReference>
<gene>
    <name evidence="6" type="ORF">BD324DRAFT_597490</name>
</gene>
<protein>
    <recommendedName>
        <fullName evidence="5">Response regulatory domain-containing protein</fullName>
    </recommendedName>
</protein>
<organism evidence="6 7">
    <name type="scientific">Kockovaella imperatae</name>
    <dbReference type="NCBI Taxonomy" id="4999"/>
    <lineage>
        <taxon>Eukaryota</taxon>
        <taxon>Fungi</taxon>
        <taxon>Dikarya</taxon>
        <taxon>Basidiomycota</taxon>
        <taxon>Agaricomycotina</taxon>
        <taxon>Tremellomycetes</taxon>
        <taxon>Tremellales</taxon>
        <taxon>Cuniculitremaceae</taxon>
        <taxon>Kockovaella</taxon>
    </lineage>
</organism>
<evidence type="ECO:0000256" key="4">
    <source>
        <dbReference type="SAM" id="MobiDB-lite"/>
    </source>
</evidence>
<dbReference type="OrthoDB" id="21225at2759"/>
<keyword evidence="1 3" id="KW-0597">Phosphoprotein</keyword>
<evidence type="ECO:0000313" key="6">
    <source>
        <dbReference type="EMBL" id="ORX39892.1"/>
    </source>
</evidence>
<evidence type="ECO:0000259" key="5">
    <source>
        <dbReference type="PROSITE" id="PS50110"/>
    </source>
</evidence>
<dbReference type="InParanoid" id="A0A1Y1UPJ5"/>
<dbReference type="AlphaFoldDB" id="A0A1Y1UPJ5"/>